<proteinExistence type="predicted"/>
<feature type="compositionally biased region" description="Basic residues" evidence="1">
    <location>
        <begin position="213"/>
        <end position="227"/>
    </location>
</feature>
<reference evidence="2 3" key="1">
    <citation type="submission" date="2020-02" db="EMBL/GenBank/DDBJ databases">
        <title>Whole-genome analyses of novel actinobacteria.</title>
        <authorList>
            <person name="Sahin N."/>
            <person name="Tokatli A."/>
        </authorList>
    </citation>
    <scope>NUCLEOTIDE SEQUENCE [LARGE SCALE GENOMIC DNA]</scope>
    <source>
        <strain evidence="2 3">YC504</strain>
    </source>
</reference>
<sequence length="227" mass="23852">MNRMALGLAVGAGYLLGRTKKMKLAFAVGTLVAGKKLPLSPQALTDLVQQQLLNNPQFKEIGDQLREDVRGVGKAATGAVLERGLDGISDRLHDRTLGVQDRLSGVIPGRVERDDGGREQEYDEEEYEEERPAPKKQARKTSGSRSSAEGEKSGTSRESGTSRGSGTSRSSRGGEASRTQKKAPAKKTASAGKSGAGKTTGTAKKTTGAAKTAARRTARAKGGRNDG</sequence>
<feature type="compositionally biased region" description="Low complexity" evidence="1">
    <location>
        <begin position="156"/>
        <end position="177"/>
    </location>
</feature>
<feature type="compositionally biased region" description="Basic and acidic residues" evidence="1">
    <location>
        <begin position="110"/>
        <end position="120"/>
    </location>
</feature>
<evidence type="ECO:0000256" key="1">
    <source>
        <dbReference type="SAM" id="MobiDB-lite"/>
    </source>
</evidence>
<dbReference type="EMBL" id="JAAKZW010000060">
    <property type="protein sequence ID" value="NGO77302.1"/>
    <property type="molecule type" value="Genomic_DNA"/>
</dbReference>
<feature type="compositionally biased region" description="Low complexity" evidence="1">
    <location>
        <begin position="186"/>
        <end position="212"/>
    </location>
</feature>
<comment type="caution">
    <text evidence="2">The sequence shown here is derived from an EMBL/GenBank/DDBJ whole genome shotgun (WGS) entry which is preliminary data.</text>
</comment>
<dbReference type="Proteomes" id="UP000481109">
    <property type="component" value="Unassembled WGS sequence"/>
</dbReference>
<evidence type="ECO:0000313" key="2">
    <source>
        <dbReference type="EMBL" id="NGO77302.1"/>
    </source>
</evidence>
<protein>
    <submittedName>
        <fullName evidence="2">DNA primase</fullName>
    </submittedName>
</protein>
<name>A0A6G4XJE2_9ACTN</name>
<feature type="region of interest" description="Disordered" evidence="1">
    <location>
        <begin position="106"/>
        <end position="227"/>
    </location>
</feature>
<evidence type="ECO:0000313" key="3">
    <source>
        <dbReference type="Proteomes" id="UP000481109"/>
    </source>
</evidence>
<dbReference type="AlphaFoldDB" id="A0A6G4XJE2"/>
<accession>A0A6G4XJE2</accession>
<gene>
    <name evidence="2" type="ORF">G6045_16785</name>
</gene>
<keyword evidence="3" id="KW-1185">Reference proteome</keyword>
<organism evidence="2 3">
    <name type="scientific">Streptomyces mesophilus</name>
    <dbReference type="NCBI Taxonomy" id="1775132"/>
    <lineage>
        <taxon>Bacteria</taxon>
        <taxon>Bacillati</taxon>
        <taxon>Actinomycetota</taxon>
        <taxon>Actinomycetes</taxon>
        <taxon>Kitasatosporales</taxon>
        <taxon>Streptomycetaceae</taxon>
        <taxon>Streptomyces</taxon>
    </lineage>
</organism>